<dbReference type="AlphaFoldDB" id="U2KZG3"/>
<sequence length="87" mass="9504">MRASFFSDNPYQYSQVGKYKGNPSYGKFDYGYLGDAEKAQLLARGQTKISPFNHDPVSKTAIATGIEAGCGTYFLKLPNCAGMNAYT</sequence>
<gene>
    <name evidence="1" type="ORF">HMPREF1218_0304</name>
</gene>
<evidence type="ECO:0000313" key="1">
    <source>
        <dbReference type="EMBL" id="ERK03857.1"/>
    </source>
</evidence>
<comment type="caution">
    <text evidence="1">The sequence shown here is derived from an EMBL/GenBank/DDBJ whole genome shotgun (WGS) entry which is preliminary data.</text>
</comment>
<dbReference type="RefSeq" id="WP_021582973.1">
    <property type="nucleotide sequence ID" value="NZ_AWET01000007.1"/>
</dbReference>
<evidence type="ECO:0000313" key="2">
    <source>
        <dbReference type="Proteomes" id="UP000016600"/>
    </source>
</evidence>
<protein>
    <submittedName>
        <fullName evidence="1">Uncharacterized protein</fullName>
    </submittedName>
</protein>
<accession>U2KZG3</accession>
<keyword evidence="2" id="KW-1185">Reference proteome</keyword>
<name>U2KZG3_9BACT</name>
<organism evidence="1 2">
    <name type="scientific">Hoylesella pleuritidis F0068</name>
    <dbReference type="NCBI Taxonomy" id="1081904"/>
    <lineage>
        <taxon>Bacteria</taxon>
        <taxon>Pseudomonadati</taxon>
        <taxon>Bacteroidota</taxon>
        <taxon>Bacteroidia</taxon>
        <taxon>Bacteroidales</taxon>
        <taxon>Prevotellaceae</taxon>
        <taxon>Hoylesella</taxon>
    </lineage>
</organism>
<dbReference type="Proteomes" id="UP000016600">
    <property type="component" value="Unassembled WGS sequence"/>
</dbReference>
<dbReference type="EMBL" id="AWET01000007">
    <property type="protein sequence ID" value="ERK03857.1"/>
    <property type="molecule type" value="Genomic_DNA"/>
</dbReference>
<dbReference type="PATRIC" id="fig|1081904.3.peg.279"/>
<proteinExistence type="predicted"/>
<reference evidence="1 2" key="1">
    <citation type="submission" date="2013-08" db="EMBL/GenBank/DDBJ databases">
        <authorList>
            <person name="Durkin A.S."/>
            <person name="Haft D.R."/>
            <person name="McCorrison J."/>
            <person name="Torralba M."/>
            <person name="Gillis M."/>
            <person name="Haft D.H."/>
            <person name="Methe B."/>
            <person name="Sutton G."/>
            <person name="Nelson K.E."/>
        </authorList>
    </citation>
    <scope>NUCLEOTIDE SEQUENCE [LARGE SCALE GENOMIC DNA]</scope>
    <source>
        <strain evidence="1 2">F0068</strain>
    </source>
</reference>